<dbReference type="AlphaFoldDB" id="A0A1X2CBC6"/>
<dbReference type="Proteomes" id="UP000193087">
    <property type="component" value="Unassembled WGS sequence"/>
</dbReference>
<name>A0A1X2CBC6_9MYCO</name>
<feature type="region of interest" description="Disordered" evidence="1">
    <location>
        <begin position="324"/>
        <end position="421"/>
    </location>
</feature>
<gene>
    <name evidence="2" type="ORF">AWC22_01270</name>
</gene>
<evidence type="ECO:0000313" key="3">
    <source>
        <dbReference type="Proteomes" id="UP000193087"/>
    </source>
</evidence>
<dbReference type="EMBL" id="LQPQ01000135">
    <property type="protein sequence ID" value="ORW73192.1"/>
    <property type="molecule type" value="Genomic_DNA"/>
</dbReference>
<dbReference type="STRING" id="486698.AWC22_01270"/>
<dbReference type="RefSeq" id="WP_085251596.1">
    <property type="nucleotide sequence ID" value="NZ_CAJMWJ010000001.1"/>
</dbReference>
<accession>A0A1X2CBC6</accession>
<keyword evidence="3" id="KW-1185">Reference proteome</keyword>
<reference evidence="2 3" key="1">
    <citation type="submission" date="2016-01" db="EMBL/GenBank/DDBJ databases">
        <title>The new phylogeny of the genus Mycobacterium.</title>
        <authorList>
            <person name="Tarcisio F."/>
            <person name="Conor M."/>
            <person name="Antonella G."/>
            <person name="Elisabetta G."/>
            <person name="Giulia F.S."/>
            <person name="Sara T."/>
            <person name="Anna F."/>
            <person name="Clotilde B."/>
            <person name="Roberto B."/>
            <person name="Veronica D.S."/>
            <person name="Fabio R."/>
            <person name="Monica P."/>
            <person name="Olivier J."/>
            <person name="Enrico T."/>
            <person name="Nicola S."/>
        </authorList>
    </citation>
    <scope>NUCLEOTIDE SEQUENCE [LARGE SCALE GENOMIC DNA]</scope>
    <source>
        <strain evidence="2 3">DSM 45176</strain>
    </source>
</reference>
<proteinExistence type="predicted"/>
<feature type="compositionally biased region" description="Pro residues" evidence="1">
    <location>
        <begin position="324"/>
        <end position="357"/>
    </location>
</feature>
<evidence type="ECO:0000313" key="2">
    <source>
        <dbReference type="EMBL" id="ORW73192.1"/>
    </source>
</evidence>
<protein>
    <submittedName>
        <fullName evidence="2">Uncharacterized protein</fullName>
    </submittedName>
</protein>
<comment type="caution">
    <text evidence="2">The sequence shown here is derived from an EMBL/GenBank/DDBJ whole genome shotgun (WGS) entry which is preliminary data.</text>
</comment>
<feature type="compositionally biased region" description="Pro residues" evidence="1">
    <location>
        <begin position="399"/>
        <end position="415"/>
    </location>
</feature>
<evidence type="ECO:0000256" key="1">
    <source>
        <dbReference type="SAM" id="MobiDB-lite"/>
    </source>
</evidence>
<organism evidence="2 3">
    <name type="scientific">Mycobacterium riyadhense</name>
    <dbReference type="NCBI Taxonomy" id="486698"/>
    <lineage>
        <taxon>Bacteria</taxon>
        <taxon>Bacillati</taxon>
        <taxon>Actinomycetota</taxon>
        <taxon>Actinomycetes</taxon>
        <taxon>Mycobacteriales</taxon>
        <taxon>Mycobacteriaceae</taxon>
        <taxon>Mycobacterium</taxon>
    </lineage>
</organism>
<dbReference type="GeneID" id="93492606"/>
<sequence length="461" mass="48558">MALSTALPTLSQVQVMDTAYLREGSAYWTRTANLWEEVFSEIHRRASTPGGTPWEGQAAAATEQRSALDLVQVRGACYQLHQAAAIARRGEAALQACREEVLNAVHEAQADGFAVGEDYSVADRSSGGSAEFRAARLAQAQGHSAFIRHRVAALVAKDHEIATQVAAATKGIDTLTFEEAPAPGTPPTDKHDAIQLVDNHTWKQDPRQPIPPDPHPGPLPPINNAEDVRKVLDPLQNGGKRGPNGVGSNPEVKELWDAANVKRMWDYLTRNASDCPGPPRYKGSVRVLPDGTKIGLRQSTDGWGDTIDVWYPDRDRTKIHTPYAPPLISAPPQLPPAAHPAPLPLPPPQVGHPPIILPPTQVVDPATLPPWLQNPSPPGFQVTPSAPLPIAPFDLPDAPAVPTPPATPGPPPAPGGSPLLPDLAHDLAEAGKAAGAGVLAGIAIIGGLISGGVTSSGQIAR</sequence>
<dbReference type="OrthoDB" id="4743268at2"/>